<feature type="compositionally biased region" description="Acidic residues" evidence="4">
    <location>
        <begin position="58"/>
        <end position="77"/>
    </location>
</feature>
<gene>
    <name evidence="6" type="ORF">TrRE_jg2768</name>
</gene>
<dbReference type="Proteomes" id="UP001165082">
    <property type="component" value="Unassembled WGS sequence"/>
</dbReference>
<dbReference type="GO" id="GO:0005085">
    <property type="term" value="F:guanyl-nucleotide exchange factor activity"/>
    <property type="evidence" value="ECO:0007669"/>
    <property type="project" value="TreeGrafter"/>
</dbReference>
<name>A0A9W7F815_9STRA</name>
<dbReference type="FunFam" id="3.30.70.60:FF:000001">
    <property type="entry name" value="Elongation factor 1-beta 1 like"/>
    <property type="match status" value="1"/>
</dbReference>
<dbReference type="Pfam" id="PF00736">
    <property type="entry name" value="EF1_GNE"/>
    <property type="match status" value="1"/>
</dbReference>
<dbReference type="GO" id="GO:0005853">
    <property type="term" value="C:eukaryotic translation elongation factor 1 complex"/>
    <property type="evidence" value="ECO:0007669"/>
    <property type="project" value="InterPro"/>
</dbReference>
<feature type="domain" description="Translation elongation factor EF1B beta/delta subunit guanine nucleotide exchange" evidence="5">
    <location>
        <begin position="105"/>
        <end position="191"/>
    </location>
</feature>
<feature type="region of interest" description="Disordered" evidence="4">
    <location>
        <begin position="31"/>
        <end position="85"/>
    </location>
</feature>
<sequence length="191" mass="21138">MSAAVAYSLEYDEFALALSYAMMGYAASGKASAASGAAPAKGKKAPKAKKEEKKPAAAEDDDDFDVFGDDDDEEEEAPKESRAEMLERLKREANERLVKKQAKQRTLVAIEVKPWDTEQDLKELWKKITAIKQEGVKFGENCHLVEVAFGIKKLCMSFTMGNDSSSDEIIEQIEAMEDEVQSVELTSMNVL</sequence>
<dbReference type="InterPro" id="IPR014038">
    <property type="entry name" value="EF1B_bsu/dsu_GNE"/>
</dbReference>
<accession>A0A9W7F815</accession>
<feature type="compositionally biased region" description="Basic and acidic residues" evidence="4">
    <location>
        <begin position="48"/>
        <end position="57"/>
    </location>
</feature>
<keyword evidence="2" id="KW-0251">Elongation factor</keyword>
<dbReference type="InterPro" id="IPR049720">
    <property type="entry name" value="EF1B_bsu/dsu"/>
</dbReference>
<proteinExistence type="inferred from homology"/>
<dbReference type="Gene3D" id="3.30.70.60">
    <property type="match status" value="1"/>
</dbReference>
<dbReference type="PANTHER" id="PTHR11595">
    <property type="entry name" value="EF-HAND AND COILED-COIL DOMAIN-CONTAINING FAMILY MEMBER"/>
    <property type="match status" value="1"/>
</dbReference>
<dbReference type="AlphaFoldDB" id="A0A9W7F815"/>
<evidence type="ECO:0000259" key="5">
    <source>
        <dbReference type="SMART" id="SM00888"/>
    </source>
</evidence>
<evidence type="ECO:0000313" key="7">
    <source>
        <dbReference type="Proteomes" id="UP001165082"/>
    </source>
</evidence>
<dbReference type="EMBL" id="BRXZ01000083">
    <property type="protein sequence ID" value="GMI04688.1"/>
    <property type="molecule type" value="Genomic_DNA"/>
</dbReference>
<comment type="similarity">
    <text evidence="1">Belongs to the EF-1-beta/EF-1-delta family.</text>
</comment>
<organism evidence="6 7">
    <name type="scientific">Triparma retinervis</name>
    <dbReference type="NCBI Taxonomy" id="2557542"/>
    <lineage>
        <taxon>Eukaryota</taxon>
        <taxon>Sar</taxon>
        <taxon>Stramenopiles</taxon>
        <taxon>Ochrophyta</taxon>
        <taxon>Bolidophyceae</taxon>
        <taxon>Parmales</taxon>
        <taxon>Triparmaceae</taxon>
        <taxon>Triparma</taxon>
    </lineage>
</organism>
<evidence type="ECO:0000313" key="6">
    <source>
        <dbReference type="EMBL" id="GMI04688.1"/>
    </source>
</evidence>
<comment type="caution">
    <text evidence="6">The sequence shown here is derived from an EMBL/GenBank/DDBJ whole genome shotgun (WGS) entry which is preliminary data.</text>
</comment>
<evidence type="ECO:0000256" key="1">
    <source>
        <dbReference type="ARBA" id="ARBA00007411"/>
    </source>
</evidence>
<dbReference type="GO" id="GO:0003746">
    <property type="term" value="F:translation elongation factor activity"/>
    <property type="evidence" value="ECO:0007669"/>
    <property type="project" value="UniProtKB-KW"/>
</dbReference>
<evidence type="ECO:0000256" key="3">
    <source>
        <dbReference type="ARBA" id="ARBA00022917"/>
    </source>
</evidence>
<dbReference type="SMART" id="SM00888">
    <property type="entry name" value="EF1_GNE"/>
    <property type="match status" value="1"/>
</dbReference>
<dbReference type="PANTHER" id="PTHR11595:SF21">
    <property type="entry name" value="ELONGATION FACTOR 1-BETA"/>
    <property type="match status" value="1"/>
</dbReference>
<keyword evidence="3" id="KW-0648">Protein biosynthesis</keyword>
<dbReference type="InterPro" id="IPR036219">
    <property type="entry name" value="eEF-1beta-like_sf"/>
</dbReference>
<dbReference type="InterPro" id="IPR014717">
    <property type="entry name" value="Transl_elong_EF1B/ribsomal_bS6"/>
</dbReference>
<dbReference type="SUPFAM" id="SSF54984">
    <property type="entry name" value="eEF-1beta-like"/>
    <property type="match status" value="1"/>
</dbReference>
<evidence type="ECO:0000256" key="2">
    <source>
        <dbReference type="ARBA" id="ARBA00022768"/>
    </source>
</evidence>
<evidence type="ECO:0000256" key="4">
    <source>
        <dbReference type="SAM" id="MobiDB-lite"/>
    </source>
</evidence>
<protein>
    <recommendedName>
        <fullName evidence="5">Translation elongation factor EF1B beta/delta subunit guanine nucleotide exchange domain-containing protein</fullName>
    </recommendedName>
</protein>
<reference evidence="6" key="1">
    <citation type="submission" date="2022-07" db="EMBL/GenBank/DDBJ databases">
        <title>Genome analysis of Parmales, a sister group of diatoms, reveals the evolutionary specialization of diatoms from phago-mixotrophs to photoautotrophs.</title>
        <authorList>
            <person name="Ban H."/>
            <person name="Sato S."/>
            <person name="Yoshikawa S."/>
            <person name="Kazumasa Y."/>
            <person name="Nakamura Y."/>
            <person name="Ichinomiya M."/>
            <person name="Saitoh K."/>
            <person name="Sato N."/>
            <person name="Blanc-Mathieu R."/>
            <person name="Endo H."/>
            <person name="Kuwata A."/>
            <person name="Ogata H."/>
        </authorList>
    </citation>
    <scope>NUCLEOTIDE SEQUENCE</scope>
</reference>
<dbReference type="CDD" id="cd00292">
    <property type="entry name" value="EF1B"/>
    <property type="match status" value="1"/>
</dbReference>
<feature type="compositionally biased region" description="Low complexity" evidence="4">
    <location>
        <begin position="31"/>
        <end position="40"/>
    </location>
</feature>
<dbReference type="GO" id="GO:0005829">
    <property type="term" value="C:cytosol"/>
    <property type="evidence" value="ECO:0007669"/>
    <property type="project" value="TreeGrafter"/>
</dbReference>
<keyword evidence="7" id="KW-1185">Reference proteome</keyword>
<dbReference type="OrthoDB" id="331763at2759"/>